<proteinExistence type="predicted"/>
<dbReference type="AlphaFoldDB" id="A0A165LYT4"/>
<gene>
    <name evidence="1" type="ORF">EXIGLDRAFT_700763</name>
</gene>
<name>A0A165LYT4_EXIGL</name>
<evidence type="ECO:0000313" key="1">
    <source>
        <dbReference type="EMBL" id="KZV98521.1"/>
    </source>
</evidence>
<reference evidence="1 2" key="1">
    <citation type="journal article" date="2016" name="Mol. Biol. Evol.">
        <title>Comparative Genomics of Early-Diverging Mushroom-Forming Fungi Provides Insights into the Origins of Lignocellulose Decay Capabilities.</title>
        <authorList>
            <person name="Nagy L.G."/>
            <person name="Riley R."/>
            <person name="Tritt A."/>
            <person name="Adam C."/>
            <person name="Daum C."/>
            <person name="Floudas D."/>
            <person name="Sun H."/>
            <person name="Yadav J.S."/>
            <person name="Pangilinan J."/>
            <person name="Larsson K.H."/>
            <person name="Matsuura K."/>
            <person name="Barry K."/>
            <person name="Labutti K."/>
            <person name="Kuo R."/>
            <person name="Ohm R.A."/>
            <person name="Bhattacharya S.S."/>
            <person name="Shirouzu T."/>
            <person name="Yoshinaga Y."/>
            <person name="Martin F.M."/>
            <person name="Grigoriev I.V."/>
            <person name="Hibbett D.S."/>
        </authorList>
    </citation>
    <scope>NUCLEOTIDE SEQUENCE [LARGE SCALE GENOMIC DNA]</scope>
    <source>
        <strain evidence="1 2">HHB12029</strain>
    </source>
</reference>
<dbReference type="EMBL" id="KV425917">
    <property type="protein sequence ID" value="KZV98521.1"/>
    <property type="molecule type" value="Genomic_DNA"/>
</dbReference>
<accession>A0A165LYT4</accession>
<dbReference type="InParanoid" id="A0A165LYT4"/>
<protein>
    <submittedName>
        <fullName evidence="1">Uncharacterized protein</fullName>
    </submittedName>
</protein>
<organism evidence="1 2">
    <name type="scientific">Exidia glandulosa HHB12029</name>
    <dbReference type="NCBI Taxonomy" id="1314781"/>
    <lineage>
        <taxon>Eukaryota</taxon>
        <taxon>Fungi</taxon>
        <taxon>Dikarya</taxon>
        <taxon>Basidiomycota</taxon>
        <taxon>Agaricomycotina</taxon>
        <taxon>Agaricomycetes</taxon>
        <taxon>Auriculariales</taxon>
        <taxon>Exidiaceae</taxon>
        <taxon>Exidia</taxon>
    </lineage>
</organism>
<dbReference type="Proteomes" id="UP000077266">
    <property type="component" value="Unassembled WGS sequence"/>
</dbReference>
<keyword evidence="2" id="KW-1185">Reference proteome</keyword>
<evidence type="ECO:0000313" key="2">
    <source>
        <dbReference type="Proteomes" id="UP000077266"/>
    </source>
</evidence>
<sequence>MTVTVPHGGAWKTYGQLNGGFQAASAAKPHCYKCWFPLRGLHREDIKRDSQCTLSNILQPLLFLFWVNHSALIKSGFFGARQPQTFDEYWGELRAPEDGVNGYPVFVRYVIVIVQFLGVTQLPLPPSPGM</sequence>